<accession>X1LAT8</accession>
<evidence type="ECO:0000256" key="1">
    <source>
        <dbReference type="SAM" id="MobiDB-lite"/>
    </source>
</evidence>
<sequence length="295" mass="31725">AKEITFTISGSVGVGRVTLKGLPGRPVMSNPDGTYNATVKYGWKGTITPEKAGYTFEPSEIEYSELYGPEVNRDYTAALLKRTISGTIRSDKGEPVEGIFLLADKDGGSATTNANGQYEITVDYGWRGMVTPTRLGYNFRPTNKRYAVPITKDQANLAFTAIVQMFTISDVVMVGGTPIVGVEVSANNGGGTATTDSKGRFSVKVPYNWTGEIALSKEGFMFQSKPYTEPITENWKGDMPESQIPRAPRPTPTTTPGLTEGPRAAVPEGPEWVGVAPPAPTPDVLEPNKPLTPLE</sequence>
<feature type="non-terminal residue" evidence="2">
    <location>
        <position position="1"/>
    </location>
</feature>
<reference evidence="2" key="1">
    <citation type="journal article" date="2014" name="Front. Microbiol.">
        <title>High frequency of phylogenetically diverse reductive dehalogenase-homologous genes in deep subseafloor sedimentary metagenomes.</title>
        <authorList>
            <person name="Kawai M."/>
            <person name="Futagami T."/>
            <person name="Toyoda A."/>
            <person name="Takaki Y."/>
            <person name="Nishi S."/>
            <person name="Hori S."/>
            <person name="Arai W."/>
            <person name="Tsubouchi T."/>
            <person name="Morono Y."/>
            <person name="Uchiyama I."/>
            <person name="Ito T."/>
            <person name="Fujiyama A."/>
            <person name="Inagaki F."/>
            <person name="Takami H."/>
        </authorList>
    </citation>
    <scope>NUCLEOTIDE SEQUENCE</scope>
    <source>
        <strain evidence="2">Expedition CK06-06</strain>
    </source>
</reference>
<organism evidence="2">
    <name type="scientific">marine sediment metagenome</name>
    <dbReference type="NCBI Taxonomy" id="412755"/>
    <lineage>
        <taxon>unclassified sequences</taxon>
        <taxon>metagenomes</taxon>
        <taxon>ecological metagenomes</taxon>
    </lineage>
</organism>
<proteinExistence type="predicted"/>
<dbReference type="InterPro" id="IPR008969">
    <property type="entry name" value="CarboxyPept-like_regulatory"/>
</dbReference>
<protein>
    <recommendedName>
        <fullName evidence="3">Carboxypeptidase regulatory-like domain-containing protein</fullName>
    </recommendedName>
</protein>
<dbReference type="EMBL" id="BARV01004209">
    <property type="protein sequence ID" value="GAI16437.1"/>
    <property type="molecule type" value="Genomic_DNA"/>
</dbReference>
<comment type="caution">
    <text evidence="2">The sequence shown here is derived from an EMBL/GenBank/DDBJ whole genome shotgun (WGS) entry which is preliminary data.</text>
</comment>
<evidence type="ECO:0008006" key="3">
    <source>
        <dbReference type="Google" id="ProtNLM"/>
    </source>
</evidence>
<feature type="region of interest" description="Disordered" evidence="1">
    <location>
        <begin position="233"/>
        <end position="295"/>
    </location>
</feature>
<evidence type="ECO:0000313" key="2">
    <source>
        <dbReference type="EMBL" id="GAI16437.1"/>
    </source>
</evidence>
<dbReference type="SUPFAM" id="SSF49464">
    <property type="entry name" value="Carboxypeptidase regulatory domain-like"/>
    <property type="match status" value="2"/>
</dbReference>
<gene>
    <name evidence="2" type="ORF">S06H3_09507</name>
</gene>
<feature type="non-terminal residue" evidence="2">
    <location>
        <position position="295"/>
    </location>
</feature>
<name>X1LAT8_9ZZZZ</name>
<dbReference type="AlphaFoldDB" id="X1LAT8"/>
<feature type="compositionally biased region" description="Low complexity" evidence="1">
    <location>
        <begin position="254"/>
        <end position="263"/>
    </location>
</feature>